<proteinExistence type="predicted"/>
<evidence type="ECO:0000313" key="2">
    <source>
        <dbReference type="Proteomes" id="UP000502005"/>
    </source>
</evidence>
<dbReference type="AlphaFoldDB" id="A0A6B9G2T0"/>
<evidence type="ECO:0000313" key="1">
    <source>
        <dbReference type="EMBL" id="QGY29050.1"/>
    </source>
</evidence>
<dbReference type="RefSeq" id="WP_208714921.1">
    <property type="nucleotide sequence ID" value="NZ_CP024768.1"/>
</dbReference>
<sequence length="102" mass="11799">MTNSANDIIECESVSLRVAPGEYFNFPVVDNKGLFRHFYKTSEEFKFQVQSSEPFEEDTIYALYGKKGDFAYLICAWDKKEEINDSALEILKSSVKFSYLLN</sequence>
<gene>
    <name evidence="1" type="ORF">CUN67_08955</name>
</gene>
<reference evidence="1 2" key="1">
    <citation type="submission" date="2017-11" db="EMBL/GenBank/DDBJ databases">
        <title>Genome sequence of Pantoea cypripedii NE1.</title>
        <authorList>
            <person name="Nascimento F.X."/>
        </authorList>
    </citation>
    <scope>NUCLEOTIDE SEQUENCE [LARGE SCALE GENOMIC DNA]</scope>
    <source>
        <strain evidence="1 2">NE1</strain>
    </source>
</reference>
<dbReference type="EMBL" id="CP024768">
    <property type="protein sequence ID" value="QGY29050.1"/>
    <property type="molecule type" value="Genomic_DNA"/>
</dbReference>
<accession>A0A6B9G2T0</accession>
<protein>
    <submittedName>
        <fullName evidence="1">Uncharacterized protein</fullName>
    </submittedName>
</protein>
<organism evidence="1 2">
    <name type="scientific">Pantoea cypripedii</name>
    <name type="common">Pectobacterium cypripedii</name>
    <name type="synonym">Erwinia cypripedii</name>
    <dbReference type="NCBI Taxonomy" id="55209"/>
    <lineage>
        <taxon>Bacteria</taxon>
        <taxon>Pseudomonadati</taxon>
        <taxon>Pseudomonadota</taxon>
        <taxon>Gammaproteobacteria</taxon>
        <taxon>Enterobacterales</taxon>
        <taxon>Erwiniaceae</taxon>
        <taxon>Pantoea</taxon>
    </lineage>
</organism>
<dbReference type="Proteomes" id="UP000502005">
    <property type="component" value="Chromosome"/>
</dbReference>
<name>A0A6B9G2T0_PANCY</name>